<dbReference type="InterPro" id="IPR006639">
    <property type="entry name" value="Preselin/SPP"/>
</dbReference>
<dbReference type="Pfam" id="PF04258">
    <property type="entry name" value="Peptidase_A22B"/>
    <property type="match status" value="1"/>
</dbReference>
<dbReference type="Proteomes" id="UP001153069">
    <property type="component" value="Unassembled WGS sequence"/>
</dbReference>
<dbReference type="GO" id="GO:0030660">
    <property type="term" value="C:Golgi-associated vesicle membrane"/>
    <property type="evidence" value="ECO:0007669"/>
    <property type="project" value="TreeGrafter"/>
</dbReference>
<feature type="region of interest" description="Disordered" evidence="7">
    <location>
        <begin position="409"/>
        <end position="431"/>
    </location>
</feature>
<dbReference type="AlphaFoldDB" id="A0A9N8ENN0"/>
<feature type="transmembrane region" description="Helical" evidence="8">
    <location>
        <begin position="144"/>
        <end position="166"/>
    </location>
</feature>
<gene>
    <name evidence="9" type="ORF">SEMRO_1291_G259940.1</name>
</gene>
<keyword evidence="3 8" id="KW-0812">Transmembrane</keyword>
<evidence type="ECO:0000256" key="4">
    <source>
        <dbReference type="ARBA" id="ARBA00022801"/>
    </source>
</evidence>
<dbReference type="GO" id="GO:0033619">
    <property type="term" value="P:membrane protein proteolysis"/>
    <property type="evidence" value="ECO:0007669"/>
    <property type="project" value="TreeGrafter"/>
</dbReference>
<feature type="compositionally biased region" description="Acidic residues" evidence="7">
    <location>
        <begin position="411"/>
        <end position="431"/>
    </location>
</feature>
<feature type="transmembrane region" description="Helical" evidence="8">
    <location>
        <begin position="231"/>
        <end position="251"/>
    </location>
</feature>
<dbReference type="GO" id="GO:0042500">
    <property type="term" value="F:aspartic endopeptidase activity, intramembrane cleaving"/>
    <property type="evidence" value="ECO:0007669"/>
    <property type="project" value="InterPro"/>
</dbReference>
<keyword evidence="4" id="KW-0378">Hydrolase</keyword>
<name>A0A9N8ENN0_9STRA</name>
<dbReference type="GO" id="GO:0098553">
    <property type="term" value="C:lumenal side of endoplasmic reticulum membrane"/>
    <property type="evidence" value="ECO:0007669"/>
    <property type="project" value="TreeGrafter"/>
</dbReference>
<comment type="subcellular location">
    <subcellularLocation>
        <location evidence="1">Endomembrane system</location>
        <topology evidence="1">Multi-pass membrane protein</topology>
    </subcellularLocation>
</comment>
<evidence type="ECO:0000256" key="5">
    <source>
        <dbReference type="ARBA" id="ARBA00022989"/>
    </source>
</evidence>
<feature type="transmembrane region" description="Helical" evidence="8">
    <location>
        <begin position="203"/>
        <end position="219"/>
    </location>
</feature>
<organism evidence="9 10">
    <name type="scientific">Seminavis robusta</name>
    <dbReference type="NCBI Taxonomy" id="568900"/>
    <lineage>
        <taxon>Eukaryota</taxon>
        <taxon>Sar</taxon>
        <taxon>Stramenopiles</taxon>
        <taxon>Ochrophyta</taxon>
        <taxon>Bacillariophyta</taxon>
        <taxon>Bacillariophyceae</taxon>
        <taxon>Bacillariophycidae</taxon>
        <taxon>Naviculales</taxon>
        <taxon>Naviculaceae</taxon>
        <taxon>Seminavis</taxon>
    </lineage>
</organism>
<keyword evidence="5 8" id="KW-1133">Transmembrane helix</keyword>
<protein>
    <submittedName>
        <fullName evidence="9">Peptide peptidase-like 2C</fullName>
    </submittedName>
</protein>
<comment type="caution">
    <text evidence="9">The sequence shown here is derived from an EMBL/GenBank/DDBJ whole genome shotgun (WGS) entry which is preliminary data.</text>
</comment>
<evidence type="ECO:0000256" key="1">
    <source>
        <dbReference type="ARBA" id="ARBA00004127"/>
    </source>
</evidence>
<keyword evidence="10" id="KW-1185">Reference proteome</keyword>
<dbReference type="GO" id="GO:0005765">
    <property type="term" value="C:lysosomal membrane"/>
    <property type="evidence" value="ECO:0007669"/>
    <property type="project" value="TreeGrafter"/>
</dbReference>
<dbReference type="OrthoDB" id="29661at2759"/>
<evidence type="ECO:0000313" key="10">
    <source>
        <dbReference type="Proteomes" id="UP001153069"/>
    </source>
</evidence>
<dbReference type="PANTHER" id="PTHR12174:SF103">
    <property type="entry name" value="INTRAMEMBRANE PROTEASE (IMPAS) FAMILY"/>
    <property type="match status" value="1"/>
</dbReference>
<reference evidence="9" key="1">
    <citation type="submission" date="2020-06" db="EMBL/GenBank/DDBJ databases">
        <authorList>
            <consortium name="Plant Systems Biology data submission"/>
        </authorList>
    </citation>
    <scope>NUCLEOTIDE SEQUENCE</scope>
    <source>
        <strain evidence="9">D6</strain>
    </source>
</reference>
<comment type="similarity">
    <text evidence="2">Belongs to the peptidase A22B family.</text>
</comment>
<evidence type="ECO:0000313" key="9">
    <source>
        <dbReference type="EMBL" id="CAB9522334.1"/>
    </source>
</evidence>
<accession>A0A9N8ENN0</accession>
<feature type="transmembrane region" description="Helical" evidence="8">
    <location>
        <begin position="27"/>
        <end position="45"/>
    </location>
</feature>
<evidence type="ECO:0000256" key="3">
    <source>
        <dbReference type="ARBA" id="ARBA00022692"/>
    </source>
</evidence>
<keyword evidence="6 8" id="KW-0472">Membrane</keyword>
<sequence>MEIPRHCRDPNPRIESPIPLEIEPLDVVVFVCLAAPVFLAAYFVPEVHWPVVFLFAFGGSTSFAKIVMEPILGWIVAHVPRCRISTGTGTTNDKILRRLRAPIVVPATNDTNSDEACAEETSTFFTEPHQHRASRRSRWTLTPLFLVASSVSLAAGACWVVATFWVSELSELDDDNNVALNHQGNQRNAAWSREDQIKYHFQWIYQDIMGACITCSFLSRLQVNSLRNATVFLGALWFYDFFFIYLVPLFWDDLNAGSPSSPGHKTLPMVLLLPWFGHSESLRYSTLGLGDVILPGLALSLAARIDHANQLATLVNIMPQQNLARNSAAPPSIYSLVPMTHAFTVGKCLSTAALWLSNGHPQPALVFVNPICLGMLALWARLQCWDDVWIGPVTLTYAENLVQHARGLLADNDEDDRPDGGDSDGIEESAP</sequence>
<dbReference type="InterPro" id="IPR007369">
    <property type="entry name" value="Peptidase_A22B_SPP"/>
</dbReference>
<proteinExistence type="inferred from homology"/>
<dbReference type="GO" id="GO:0098554">
    <property type="term" value="C:cytoplasmic side of endoplasmic reticulum membrane"/>
    <property type="evidence" value="ECO:0007669"/>
    <property type="project" value="TreeGrafter"/>
</dbReference>
<evidence type="ECO:0000256" key="8">
    <source>
        <dbReference type="SAM" id="Phobius"/>
    </source>
</evidence>
<evidence type="ECO:0000256" key="6">
    <source>
        <dbReference type="ARBA" id="ARBA00023136"/>
    </source>
</evidence>
<evidence type="ECO:0000256" key="2">
    <source>
        <dbReference type="ARBA" id="ARBA00006859"/>
    </source>
</evidence>
<evidence type="ECO:0000256" key="7">
    <source>
        <dbReference type="SAM" id="MobiDB-lite"/>
    </source>
</evidence>
<dbReference type="EMBL" id="CAICTM010001289">
    <property type="protein sequence ID" value="CAB9522334.1"/>
    <property type="molecule type" value="Genomic_DNA"/>
</dbReference>
<feature type="transmembrane region" description="Helical" evidence="8">
    <location>
        <begin position="51"/>
        <end position="77"/>
    </location>
</feature>
<dbReference type="PANTHER" id="PTHR12174">
    <property type="entry name" value="SIGNAL PEPTIDE PEPTIDASE"/>
    <property type="match status" value="1"/>
</dbReference>
<dbReference type="SMART" id="SM00730">
    <property type="entry name" value="PSN"/>
    <property type="match status" value="1"/>
</dbReference>